<reference evidence="2" key="1">
    <citation type="submission" date="2020-01" db="EMBL/GenBank/DDBJ databases">
        <title>Draft genome sequence of the Termite Coptotermes fromosanus.</title>
        <authorList>
            <person name="Itakura S."/>
            <person name="Yosikawa Y."/>
            <person name="Umezawa K."/>
        </authorList>
    </citation>
    <scope>NUCLEOTIDE SEQUENCE [LARGE SCALE GENOMIC DNA]</scope>
</reference>
<gene>
    <name evidence="1" type="ORF">Cfor_12684</name>
</gene>
<proteinExistence type="predicted"/>
<dbReference type="OrthoDB" id="10252328at2759"/>
<comment type="caution">
    <text evidence="1">The sequence shown here is derived from an EMBL/GenBank/DDBJ whole genome shotgun (WGS) entry which is preliminary data.</text>
</comment>
<keyword evidence="2" id="KW-1185">Reference proteome</keyword>
<evidence type="ECO:0000313" key="2">
    <source>
        <dbReference type="Proteomes" id="UP000502823"/>
    </source>
</evidence>
<sequence length="115" mass="12859">MGLILKDTFSVFNFHRICELWCGESNGSISIFTICENIVTSHEIVNHYEPVIENINVLNLVSAHSPLYHEGDDLTVCSYVYPGKVKILHSSSTNCWCLQQDGSFTDNSSSVLSML</sequence>
<evidence type="ECO:0000313" key="1">
    <source>
        <dbReference type="EMBL" id="GFG37598.1"/>
    </source>
</evidence>
<dbReference type="EMBL" id="BLKM01000706">
    <property type="protein sequence ID" value="GFG37598.1"/>
    <property type="molecule type" value="Genomic_DNA"/>
</dbReference>
<accession>A0A6L2Q425</accession>
<dbReference type="Proteomes" id="UP000502823">
    <property type="component" value="Unassembled WGS sequence"/>
</dbReference>
<name>A0A6L2Q425_COPFO</name>
<dbReference type="InParanoid" id="A0A6L2Q425"/>
<protein>
    <submittedName>
        <fullName evidence="1">Uncharacterized protein</fullName>
    </submittedName>
</protein>
<organism evidence="1 2">
    <name type="scientific">Coptotermes formosanus</name>
    <name type="common">Formosan subterranean termite</name>
    <dbReference type="NCBI Taxonomy" id="36987"/>
    <lineage>
        <taxon>Eukaryota</taxon>
        <taxon>Metazoa</taxon>
        <taxon>Ecdysozoa</taxon>
        <taxon>Arthropoda</taxon>
        <taxon>Hexapoda</taxon>
        <taxon>Insecta</taxon>
        <taxon>Pterygota</taxon>
        <taxon>Neoptera</taxon>
        <taxon>Polyneoptera</taxon>
        <taxon>Dictyoptera</taxon>
        <taxon>Blattodea</taxon>
        <taxon>Blattoidea</taxon>
        <taxon>Termitoidae</taxon>
        <taxon>Rhinotermitidae</taxon>
        <taxon>Coptotermes</taxon>
    </lineage>
</organism>
<dbReference type="AlphaFoldDB" id="A0A6L2Q425"/>